<gene>
    <name evidence="5" type="primary">URM1</name>
    <name evidence="7" type="ORF">FA09DRAFT_328693</name>
</gene>
<keyword evidence="8" id="KW-1185">Reference proteome</keyword>
<comment type="pathway">
    <text evidence="5 6">tRNA modification; 5-methoxycarbonylmethyl-2-thiouridine-tRNA biosynthesis.</text>
</comment>
<dbReference type="Gene3D" id="3.10.20.30">
    <property type="match status" value="1"/>
</dbReference>
<accession>A0A316ZFY7</accession>
<dbReference type="OrthoDB" id="10248987at2759"/>
<dbReference type="Pfam" id="PF09138">
    <property type="entry name" value="Urm1"/>
    <property type="match status" value="1"/>
</dbReference>
<sequence>METLRINIEFGGGTELLTATPKQKTHALTVPAWVDDAALDGVPVTAPARSDGDATAAATEAKRRRADMRFLLQYVAHNVLVERPEMLVEGDGVRAGVLVLINDSDWELEGEGAYVLQDGDSVAFISTLHGG</sequence>
<dbReference type="GO" id="GO:0034227">
    <property type="term" value="P:tRNA thio-modification"/>
    <property type="evidence" value="ECO:0007669"/>
    <property type="project" value="UniProtKB-UniRule"/>
</dbReference>
<dbReference type="HAMAP" id="MF_03048">
    <property type="entry name" value="Urm1"/>
    <property type="match status" value="1"/>
</dbReference>
<comment type="similarity">
    <text evidence="5 6">Belongs to the URM1 family.</text>
</comment>
<dbReference type="GO" id="GO:0005829">
    <property type="term" value="C:cytosol"/>
    <property type="evidence" value="ECO:0007669"/>
    <property type="project" value="UniProtKB-UniRule"/>
</dbReference>
<keyword evidence="1 5" id="KW-0963">Cytoplasm</keyword>
<dbReference type="GO" id="GO:0032447">
    <property type="term" value="P:protein urmylation"/>
    <property type="evidence" value="ECO:0007669"/>
    <property type="project" value="UniProtKB-UniRule"/>
</dbReference>
<comment type="PTM">
    <text evidence="5">C-terminal thiocarboxylation occurs in 2 steps, it is first acyl-adenylated (-COAMP) via the hesA/moeB/thiF part of UBA4, then thiocarboxylated (-COSH) via the rhodanese domain of UBA4.</text>
</comment>
<feature type="cross-link" description="Glycyl lysine isopeptide (Gly-Lys) (interchain with K-? in acceptor proteins)" evidence="5">
    <location>
        <position position="131"/>
    </location>
</feature>
<evidence type="ECO:0000256" key="6">
    <source>
        <dbReference type="RuleBase" id="RU361182"/>
    </source>
</evidence>
<dbReference type="GO" id="GO:0002098">
    <property type="term" value="P:tRNA wobble uridine modification"/>
    <property type="evidence" value="ECO:0007669"/>
    <property type="project" value="UniProtKB-UniRule"/>
</dbReference>
<comment type="function">
    <text evidence="5">Acts as a sulfur carrier required for 2-thiolation of mcm(5)S(2)U at tRNA wobble positions of cytosolic tRNA(Lys), tRNA(Glu) and tRNA(Gln). Serves as sulfur donor in tRNA 2-thiolation reaction by being thiocarboxylated (-COSH) at its C-terminus by the MOCS3 homolog UBA4. The sulfur is then transferred to tRNA to form 2-thiolation of mcm(5)S(2)U. Prior mcm(5) tRNA modification by the elongator complex is required for 2-thiolation. Also acts as a ubiquitin-like protein (UBL) that is covalently conjugated via an isopeptide bond to lysine residues of target proteins such as AHP1. The thiocarboxylated form serves as substrate for conjugation and oxidative stress specifically induces the formation of UBL-protein conjugates.</text>
</comment>
<dbReference type="PIRSF" id="PIRSF037379">
    <property type="entry name" value="Ubiquitin-related_modifier_1"/>
    <property type="match status" value="1"/>
</dbReference>
<evidence type="ECO:0000256" key="3">
    <source>
        <dbReference type="ARBA" id="ARBA00022694"/>
    </source>
</evidence>
<protein>
    <recommendedName>
        <fullName evidence="5 6">Ubiquitin-related modifier 1</fullName>
    </recommendedName>
</protein>
<dbReference type="EMBL" id="KZ819288">
    <property type="protein sequence ID" value="PWN99265.1"/>
    <property type="molecule type" value="Genomic_DNA"/>
</dbReference>
<reference evidence="7 8" key="1">
    <citation type="journal article" date="2018" name="Mol. Biol. Evol.">
        <title>Broad Genomic Sampling Reveals a Smut Pathogenic Ancestry of the Fungal Clade Ustilaginomycotina.</title>
        <authorList>
            <person name="Kijpornyongpan T."/>
            <person name="Mondo S.J."/>
            <person name="Barry K."/>
            <person name="Sandor L."/>
            <person name="Lee J."/>
            <person name="Lipzen A."/>
            <person name="Pangilinan J."/>
            <person name="LaButti K."/>
            <person name="Hainaut M."/>
            <person name="Henrissat B."/>
            <person name="Grigoriev I.V."/>
            <person name="Spatafora J.W."/>
            <person name="Aime M.C."/>
        </authorList>
    </citation>
    <scope>NUCLEOTIDE SEQUENCE [LARGE SCALE GENOMIC DNA]</scope>
    <source>
        <strain evidence="7 8">MCA 4186</strain>
    </source>
</reference>
<keyword evidence="3 5" id="KW-0819">tRNA processing</keyword>
<dbReference type="UniPathway" id="UPA00988"/>
<evidence type="ECO:0000256" key="2">
    <source>
        <dbReference type="ARBA" id="ARBA00022499"/>
    </source>
</evidence>
<name>A0A316ZFY7_9BASI</name>
<comment type="subcellular location">
    <subcellularLocation>
        <location evidence="5 6">Cytoplasm</location>
    </subcellularLocation>
</comment>
<proteinExistence type="inferred from homology"/>
<evidence type="ECO:0000313" key="8">
    <source>
        <dbReference type="Proteomes" id="UP000245946"/>
    </source>
</evidence>
<evidence type="ECO:0000256" key="4">
    <source>
        <dbReference type="ARBA" id="ARBA00022786"/>
    </source>
</evidence>
<dbReference type="InterPro" id="IPR016155">
    <property type="entry name" value="Mopterin_synth/thiamin_S_b"/>
</dbReference>
<dbReference type="STRING" id="58919.A0A316ZFY7"/>
<dbReference type="PANTHER" id="PTHR14986">
    <property type="entry name" value="RURM1 PROTEIN"/>
    <property type="match status" value="1"/>
</dbReference>
<feature type="modified residue" description="1-thioglycine" evidence="5">
    <location>
        <position position="131"/>
    </location>
</feature>
<keyword evidence="4 5" id="KW-0833">Ubl conjugation pathway</keyword>
<dbReference type="AlphaFoldDB" id="A0A316ZFY7"/>
<evidence type="ECO:0000256" key="1">
    <source>
        <dbReference type="ARBA" id="ARBA00022490"/>
    </source>
</evidence>
<dbReference type="CDD" id="cd01764">
    <property type="entry name" value="Ubl_Urm1"/>
    <property type="match status" value="1"/>
</dbReference>
<dbReference type="Proteomes" id="UP000245946">
    <property type="component" value="Unassembled WGS sequence"/>
</dbReference>
<evidence type="ECO:0000313" key="7">
    <source>
        <dbReference type="EMBL" id="PWN99265.1"/>
    </source>
</evidence>
<dbReference type="SUPFAM" id="SSF54285">
    <property type="entry name" value="MoaD/ThiS"/>
    <property type="match status" value="1"/>
</dbReference>
<keyword evidence="2 5" id="KW-1017">Isopeptide bond</keyword>
<organism evidence="7 8">
    <name type="scientific">Tilletiopsis washingtonensis</name>
    <dbReference type="NCBI Taxonomy" id="58919"/>
    <lineage>
        <taxon>Eukaryota</taxon>
        <taxon>Fungi</taxon>
        <taxon>Dikarya</taxon>
        <taxon>Basidiomycota</taxon>
        <taxon>Ustilaginomycotina</taxon>
        <taxon>Exobasidiomycetes</taxon>
        <taxon>Entylomatales</taxon>
        <taxon>Entylomatales incertae sedis</taxon>
        <taxon>Tilletiopsis</taxon>
    </lineage>
</organism>
<dbReference type="InterPro" id="IPR012675">
    <property type="entry name" value="Beta-grasp_dom_sf"/>
</dbReference>
<evidence type="ECO:0000256" key="5">
    <source>
        <dbReference type="HAMAP-Rule" id="MF_03048"/>
    </source>
</evidence>
<dbReference type="InterPro" id="IPR015221">
    <property type="entry name" value="Urm1"/>
</dbReference>